<dbReference type="PANTHER" id="PTHR13119:SF12">
    <property type="entry name" value="PROTEIN SUPPRESSOR OF SABLE"/>
    <property type="match status" value="1"/>
</dbReference>
<dbReference type="GO" id="GO:0005634">
    <property type="term" value="C:nucleus"/>
    <property type="evidence" value="ECO:0007669"/>
    <property type="project" value="TreeGrafter"/>
</dbReference>
<dbReference type="EMBL" id="CP099423">
    <property type="protein sequence ID" value="USW54891.1"/>
    <property type="molecule type" value="Genomic_DNA"/>
</dbReference>
<feature type="region of interest" description="Disordered" evidence="6">
    <location>
        <begin position="58"/>
        <end position="166"/>
    </location>
</feature>
<evidence type="ECO:0000256" key="3">
    <source>
        <dbReference type="ARBA" id="ARBA00022771"/>
    </source>
</evidence>
<dbReference type="InterPro" id="IPR036855">
    <property type="entry name" value="Znf_CCCH_sf"/>
</dbReference>
<dbReference type="SMART" id="SM00463">
    <property type="entry name" value="SMR"/>
    <property type="match status" value="1"/>
</dbReference>
<evidence type="ECO:0000259" key="8">
    <source>
        <dbReference type="PROSITE" id="PS50828"/>
    </source>
</evidence>
<dbReference type="Gene3D" id="3.30.1370.110">
    <property type="match status" value="1"/>
</dbReference>
<dbReference type="Proteomes" id="UP001056384">
    <property type="component" value="Chromosome 6"/>
</dbReference>
<keyword evidence="2" id="KW-0677">Repeat</keyword>
<dbReference type="SMART" id="SM01162">
    <property type="entry name" value="DUF1771"/>
    <property type="match status" value="1"/>
</dbReference>
<proteinExistence type="predicted"/>
<keyword evidence="3 5" id="KW-0863">Zinc-finger</keyword>
<organism evidence="9 10">
    <name type="scientific">Septoria linicola</name>
    <dbReference type="NCBI Taxonomy" id="215465"/>
    <lineage>
        <taxon>Eukaryota</taxon>
        <taxon>Fungi</taxon>
        <taxon>Dikarya</taxon>
        <taxon>Ascomycota</taxon>
        <taxon>Pezizomycotina</taxon>
        <taxon>Dothideomycetes</taxon>
        <taxon>Dothideomycetidae</taxon>
        <taxon>Mycosphaerellales</taxon>
        <taxon>Mycosphaerellaceae</taxon>
        <taxon>Septoria</taxon>
    </lineage>
</organism>
<dbReference type="SUPFAM" id="SSF90229">
    <property type="entry name" value="CCCH zinc finger"/>
    <property type="match status" value="1"/>
</dbReference>
<dbReference type="Pfam" id="PF14608">
    <property type="entry name" value="zf-CCCH_2"/>
    <property type="match status" value="1"/>
</dbReference>
<evidence type="ECO:0000256" key="5">
    <source>
        <dbReference type="PROSITE-ProRule" id="PRU00723"/>
    </source>
</evidence>
<feature type="compositionally biased region" description="Polar residues" evidence="6">
    <location>
        <begin position="117"/>
        <end position="127"/>
    </location>
</feature>
<dbReference type="InterPro" id="IPR002625">
    <property type="entry name" value="Smr_dom"/>
</dbReference>
<evidence type="ECO:0000259" key="7">
    <source>
        <dbReference type="PROSITE" id="PS50103"/>
    </source>
</evidence>
<evidence type="ECO:0000256" key="4">
    <source>
        <dbReference type="ARBA" id="ARBA00022833"/>
    </source>
</evidence>
<feature type="region of interest" description="Disordered" evidence="6">
    <location>
        <begin position="701"/>
        <end position="762"/>
    </location>
</feature>
<dbReference type="AlphaFoldDB" id="A0A9Q9B046"/>
<feature type="zinc finger region" description="C3H1-type" evidence="5">
    <location>
        <begin position="314"/>
        <end position="336"/>
    </location>
</feature>
<feature type="compositionally biased region" description="Polar residues" evidence="6">
    <location>
        <begin position="151"/>
        <end position="163"/>
    </location>
</feature>
<dbReference type="GO" id="GO:0003723">
    <property type="term" value="F:RNA binding"/>
    <property type="evidence" value="ECO:0007669"/>
    <property type="project" value="InterPro"/>
</dbReference>
<evidence type="ECO:0000256" key="6">
    <source>
        <dbReference type="SAM" id="MobiDB-lite"/>
    </source>
</evidence>
<feature type="compositionally biased region" description="Low complexity" evidence="6">
    <location>
        <begin position="412"/>
        <end position="421"/>
    </location>
</feature>
<gene>
    <name evidence="9" type="ORF">Slin15195_G082100</name>
</gene>
<dbReference type="InterPro" id="IPR000571">
    <property type="entry name" value="Znf_CCCH"/>
</dbReference>
<name>A0A9Q9B046_9PEZI</name>
<dbReference type="FunFam" id="3.30.1370.110:FF:000002">
    <property type="entry name" value="CCCH zinc finger and SMR domain protein"/>
    <property type="match status" value="1"/>
</dbReference>
<feature type="zinc finger region" description="C3H1-type" evidence="5">
    <location>
        <begin position="284"/>
        <end position="311"/>
    </location>
</feature>
<feature type="domain" description="C3H1-type" evidence="7">
    <location>
        <begin position="314"/>
        <end position="336"/>
    </location>
</feature>
<dbReference type="Pfam" id="PF00642">
    <property type="entry name" value="zf-CCCH"/>
    <property type="match status" value="1"/>
</dbReference>
<accession>A0A9Q9B046</accession>
<dbReference type="SMART" id="SM00356">
    <property type="entry name" value="ZnF_C3H1"/>
    <property type="match status" value="2"/>
</dbReference>
<dbReference type="InterPro" id="IPR045124">
    <property type="entry name" value="Su(sable)-like"/>
</dbReference>
<dbReference type="GO" id="GO:0045892">
    <property type="term" value="P:negative regulation of DNA-templated transcription"/>
    <property type="evidence" value="ECO:0007669"/>
    <property type="project" value="InterPro"/>
</dbReference>
<dbReference type="InterPro" id="IPR013899">
    <property type="entry name" value="DUF1771"/>
</dbReference>
<dbReference type="PANTHER" id="PTHR13119">
    <property type="entry name" value="ZINC FINGER CCCH DOMAIN-CONTAINING PROTEI"/>
    <property type="match status" value="1"/>
</dbReference>
<keyword evidence="1 5" id="KW-0479">Metal-binding</keyword>
<feature type="compositionally biased region" description="Basic residues" evidence="6">
    <location>
        <begin position="461"/>
        <end position="475"/>
    </location>
</feature>
<feature type="domain" description="Smr" evidence="8">
    <location>
        <begin position="622"/>
        <end position="703"/>
    </location>
</feature>
<dbReference type="GO" id="GO:0008270">
    <property type="term" value="F:zinc ion binding"/>
    <property type="evidence" value="ECO:0007669"/>
    <property type="project" value="UniProtKB-KW"/>
</dbReference>
<dbReference type="Pfam" id="PF08590">
    <property type="entry name" value="DUF1771"/>
    <property type="match status" value="1"/>
</dbReference>
<dbReference type="SUPFAM" id="SSF160443">
    <property type="entry name" value="SMR domain-like"/>
    <property type="match status" value="1"/>
</dbReference>
<evidence type="ECO:0000256" key="1">
    <source>
        <dbReference type="ARBA" id="ARBA00022723"/>
    </source>
</evidence>
<evidence type="ECO:0000313" key="10">
    <source>
        <dbReference type="Proteomes" id="UP001056384"/>
    </source>
</evidence>
<dbReference type="PROSITE" id="PS50828">
    <property type="entry name" value="SMR"/>
    <property type="match status" value="1"/>
</dbReference>
<feature type="compositionally biased region" description="Polar residues" evidence="6">
    <location>
        <begin position="91"/>
        <end position="102"/>
    </location>
</feature>
<keyword evidence="10" id="KW-1185">Reference proteome</keyword>
<evidence type="ECO:0000313" key="9">
    <source>
        <dbReference type="EMBL" id="USW54891.1"/>
    </source>
</evidence>
<dbReference type="Gene3D" id="4.10.1000.10">
    <property type="entry name" value="Zinc finger, CCCH-type"/>
    <property type="match status" value="1"/>
</dbReference>
<reference evidence="9" key="1">
    <citation type="submission" date="2022-06" db="EMBL/GenBank/DDBJ databases">
        <title>Complete genome sequences of two strains of the flax pathogen Septoria linicola.</title>
        <authorList>
            <person name="Lapalu N."/>
            <person name="Simon A."/>
            <person name="Demenou B."/>
            <person name="Paumier D."/>
            <person name="Guillot M.-P."/>
            <person name="Gout L."/>
            <person name="Valade R."/>
        </authorList>
    </citation>
    <scope>NUCLEOTIDE SEQUENCE</scope>
    <source>
        <strain evidence="9">SE15195</strain>
    </source>
</reference>
<feature type="region of interest" description="Disordered" evidence="6">
    <location>
        <begin position="405"/>
        <end position="483"/>
    </location>
</feature>
<keyword evidence="4 5" id="KW-0862">Zinc</keyword>
<evidence type="ECO:0000256" key="2">
    <source>
        <dbReference type="ARBA" id="ARBA00022737"/>
    </source>
</evidence>
<protein>
    <submittedName>
        <fullName evidence="9">Zinc finger, CCCH-type, Smr domain, Smr domain superfamily, protein suppressor of sable</fullName>
    </submittedName>
</protein>
<dbReference type="PROSITE" id="PS50103">
    <property type="entry name" value="ZF_C3H1"/>
    <property type="match status" value="2"/>
</dbReference>
<feature type="domain" description="C3H1-type" evidence="7">
    <location>
        <begin position="284"/>
        <end position="311"/>
    </location>
</feature>
<dbReference type="InterPro" id="IPR036063">
    <property type="entry name" value="Smr_dom_sf"/>
</dbReference>
<sequence>MVSERIYDLCRPVLDDDGIGDEEKVEKLEQLLAGPPASLKGKALEDAVLGTLWQWKSSTETSSSPPAVRRTNVVRSKSPAPWIQRAATPASAKSSPRPTTATPIVPPGFGPPALARTKSQTVGSPFSSPKPSPRLPLATPVIPHSPRLSAYQFSDNSSPNTENYGDYGSDNVDWLVNDDASSQTSFGDSGFNSASEFMSSYDTQMSPYDMLRSILQDNKTDDELEQILMANGYDLSETVNSLMEAQGMGPNVMAAAMQEQQNRTFLVGKDMTASSRPETPPGQQKSPTVCRYWLASGHCARADCRFAHEVQNHLCKYWMAGNCIAGASCLFSHDPALLMQQFNIGSGPSTPSNLAPNFQLQDFDSFPALQPTTSNPYEENQSIDANTLNAALLQQQQILAQQAPGLFPNFVPTGPRIGSRPGSRHSHRSHGNRDRNNQANQPNFQDDEAFPTLGSAANKPAGKRHHGKRGGHGHHNQGQPVQQPGSLADVVRMSPSPSPLNARDAMRRGLKNNRSFTATRENSAAAMAISAPKEVPWLETGEKVNQAYMKARQEAFKHGGLRNKFLQSAAQAWNRNDARGAKALSLRGQNENQLMREKHREAARALYEERNKSLAAGKELYVDLHGLHPEEAVQYLSDCLKEQMKSTRPVYAICGTGHHSKNGKDKVGKAIRAFLNDWRYAFREFSVPGDRNNIGGILGIDPTSFDKDAPKRSPLSLGDGDSGVGLDEGKRESTKVQVVTEDPRKLTASSLRRVEISDEDGS</sequence>